<gene>
    <name evidence="2" type="ORF">ETAA1_48960</name>
</gene>
<feature type="region of interest" description="Disordered" evidence="1">
    <location>
        <begin position="16"/>
        <end position="58"/>
    </location>
</feature>
<evidence type="ECO:0008006" key="4">
    <source>
        <dbReference type="Google" id="ProtNLM"/>
    </source>
</evidence>
<accession>A0A517XZH3</accession>
<dbReference type="AlphaFoldDB" id="A0A517XZH3"/>
<evidence type="ECO:0000313" key="2">
    <source>
        <dbReference type="EMBL" id="QDU22907.1"/>
    </source>
</evidence>
<keyword evidence="3" id="KW-1185">Reference proteome</keyword>
<proteinExistence type="predicted"/>
<evidence type="ECO:0000256" key="1">
    <source>
        <dbReference type="SAM" id="MobiDB-lite"/>
    </source>
</evidence>
<organism evidence="2 3">
    <name type="scientific">Urbifossiella limnaea</name>
    <dbReference type="NCBI Taxonomy" id="2528023"/>
    <lineage>
        <taxon>Bacteria</taxon>
        <taxon>Pseudomonadati</taxon>
        <taxon>Planctomycetota</taxon>
        <taxon>Planctomycetia</taxon>
        <taxon>Gemmatales</taxon>
        <taxon>Gemmataceae</taxon>
        <taxon>Urbifossiella</taxon>
    </lineage>
</organism>
<dbReference type="PROSITE" id="PS51257">
    <property type="entry name" value="PROKAR_LIPOPROTEIN"/>
    <property type="match status" value="1"/>
</dbReference>
<dbReference type="RefSeq" id="WP_202920370.1">
    <property type="nucleotide sequence ID" value="NZ_CP036273.1"/>
</dbReference>
<dbReference type="KEGG" id="uli:ETAA1_48960"/>
<reference evidence="2 3" key="1">
    <citation type="submission" date="2019-02" db="EMBL/GenBank/DDBJ databases">
        <title>Deep-cultivation of Planctomycetes and their phenomic and genomic characterization uncovers novel biology.</title>
        <authorList>
            <person name="Wiegand S."/>
            <person name="Jogler M."/>
            <person name="Boedeker C."/>
            <person name="Pinto D."/>
            <person name="Vollmers J."/>
            <person name="Rivas-Marin E."/>
            <person name="Kohn T."/>
            <person name="Peeters S.H."/>
            <person name="Heuer A."/>
            <person name="Rast P."/>
            <person name="Oberbeckmann S."/>
            <person name="Bunk B."/>
            <person name="Jeske O."/>
            <person name="Meyerdierks A."/>
            <person name="Storesund J.E."/>
            <person name="Kallscheuer N."/>
            <person name="Luecker S."/>
            <person name="Lage O.M."/>
            <person name="Pohl T."/>
            <person name="Merkel B.J."/>
            <person name="Hornburger P."/>
            <person name="Mueller R.-W."/>
            <person name="Bruemmer F."/>
            <person name="Labrenz M."/>
            <person name="Spormann A.M."/>
            <person name="Op den Camp H."/>
            <person name="Overmann J."/>
            <person name="Amann R."/>
            <person name="Jetten M.S.M."/>
            <person name="Mascher T."/>
            <person name="Medema M.H."/>
            <person name="Devos D.P."/>
            <person name="Kaster A.-K."/>
            <person name="Ovreas L."/>
            <person name="Rohde M."/>
            <person name="Galperin M.Y."/>
            <person name="Jogler C."/>
        </authorList>
    </citation>
    <scope>NUCLEOTIDE SEQUENCE [LARGE SCALE GENOMIC DNA]</scope>
    <source>
        <strain evidence="2 3">ETA_A1</strain>
    </source>
</reference>
<dbReference type="EMBL" id="CP036273">
    <property type="protein sequence ID" value="QDU22907.1"/>
    <property type="molecule type" value="Genomic_DNA"/>
</dbReference>
<feature type="compositionally biased region" description="Gly residues" evidence="1">
    <location>
        <begin position="39"/>
        <end position="49"/>
    </location>
</feature>
<evidence type="ECO:0000313" key="3">
    <source>
        <dbReference type="Proteomes" id="UP000319576"/>
    </source>
</evidence>
<dbReference type="Proteomes" id="UP000319576">
    <property type="component" value="Chromosome"/>
</dbReference>
<protein>
    <recommendedName>
        <fullName evidence="4">Lipoprotein</fullName>
    </recommendedName>
</protein>
<name>A0A517XZH3_9BACT</name>
<sequence>MRRLTLLVVCAAFAGGCKDDKPDNTKLQTPNDAPIGAPKGMGGPSGGQAKGREAPLNP</sequence>